<keyword evidence="1" id="KW-0812">Transmembrane</keyword>
<dbReference type="InterPro" id="IPR032763">
    <property type="entry name" value="RIC3_N"/>
</dbReference>
<dbReference type="InterPro" id="IPR026160">
    <property type="entry name" value="Ric3"/>
</dbReference>
<keyword evidence="1" id="KW-0472">Membrane</keyword>
<feature type="chain" id="PRO_5018079476" description="Resistance to inhibitors of cholinesterase protein 3 N-terminal domain-containing protein" evidence="2">
    <location>
        <begin position="30"/>
        <end position="143"/>
    </location>
</feature>
<reference key="1">
    <citation type="journal article" date="2007" name="Nature">
        <title>The medaka draft genome and insights into vertebrate genome evolution.</title>
        <authorList>
            <person name="Kasahara M."/>
            <person name="Naruse K."/>
            <person name="Sasaki S."/>
            <person name="Nakatani Y."/>
            <person name="Qu W."/>
            <person name="Ahsan B."/>
            <person name="Yamada T."/>
            <person name="Nagayasu Y."/>
            <person name="Doi K."/>
            <person name="Kasai Y."/>
            <person name="Jindo T."/>
            <person name="Kobayashi D."/>
            <person name="Shimada A."/>
            <person name="Toyoda A."/>
            <person name="Kuroki Y."/>
            <person name="Fujiyama A."/>
            <person name="Sasaki T."/>
            <person name="Shimizu A."/>
            <person name="Asakawa S."/>
            <person name="Shimizu N."/>
            <person name="Hashimoto S."/>
            <person name="Yang J."/>
            <person name="Lee Y."/>
            <person name="Matsushima K."/>
            <person name="Sugano S."/>
            <person name="Sakaizumi M."/>
            <person name="Narita T."/>
            <person name="Ohishi K."/>
            <person name="Haga S."/>
            <person name="Ohta F."/>
            <person name="Nomoto H."/>
            <person name="Nogata K."/>
            <person name="Morishita T."/>
            <person name="Endo T."/>
            <person name="Shin-I T."/>
            <person name="Takeda H."/>
            <person name="Morishita S."/>
            <person name="Kohara Y."/>
        </authorList>
    </citation>
    <scope>NUCLEOTIDE SEQUENCE [LARGE SCALE GENOMIC DNA]</scope>
    <source>
        <strain>Hd-rR</strain>
    </source>
</reference>
<evidence type="ECO:0000313" key="4">
    <source>
        <dbReference type="Ensembl" id="ENSORLP00015027595.1"/>
    </source>
</evidence>
<dbReference type="Proteomes" id="UP000265200">
    <property type="component" value="Chromosome 3"/>
</dbReference>
<dbReference type="Pfam" id="PF15361">
    <property type="entry name" value="RIC3"/>
    <property type="match status" value="1"/>
</dbReference>
<feature type="domain" description="Resistance to inhibitors of cholinesterase protein 3 N-terminal" evidence="3">
    <location>
        <begin position="16"/>
        <end position="96"/>
    </location>
</feature>
<dbReference type="PANTHER" id="PTHR21723">
    <property type="entry name" value="RESISTANCE TO INHIBITORS OF CHOLINESTERASE PROTEIN 3 RIC3"/>
    <property type="match status" value="1"/>
</dbReference>
<sequence length="143" mass="16322">MTITTCQKVTLISCSVLCVSLFLPRMLLPKEKTEKGVLGEHWDMNPSPSLAHTLEAMAKVKSGGRGKKYNLMGQVIPVYGFGILLYILYIMYKVSTDYPLFKIKKTFLYSKVLLALHYILISHFKIKLPGSKKEFTYHFKIVV</sequence>
<feature type="transmembrane region" description="Helical" evidence="1">
    <location>
        <begin position="71"/>
        <end position="92"/>
    </location>
</feature>
<reference evidence="4" key="4">
    <citation type="submission" date="2025-09" db="UniProtKB">
        <authorList>
            <consortium name="Ensembl"/>
        </authorList>
    </citation>
    <scope>IDENTIFICATION</scope>
    <source>
        <strain evidence="4">HSOK</strain>
    </source>
</reference>
<evidence type="ECO:0000259" key="3">
    <source>
        <dbReference type="Pfam" id="PF15361"/>
    </source>
</evidence>
<reference evidence="4" key="3">
    <citation type="submission" date="2025-08" db="UniProtKB">
        <authorList>
            <consortium name="Ensembl"/>
        </authorList>
    </citation>
    <scope>IDENTIFICATION</scope>
    <source>
        <strain evidence="4">HSOK</strain>
    </source>
</reference>
<evidence type="ECO:0000256" key="2">
    <source>
        <dbReference type="SAM" id="SignalP"/>
    </source>
</evidence>
<dbReference type="PANTHER" id="PTHR21723:SF5">
    <property type="entry name" value="PROTEIN RIC-3"/>
    <property type="match status" value="1"/>
</dbReference>
<dbReference type="AlphaFoldDB" id="A0A3P9J5Q7"/>
<feature type="signal peptide" evidence="2">
    <location>
        <begin position="1"/>
        <end position="29"/>
    </location>
</feature>
<keyword evidence="2" id="KW-0732">Signal</keyword>
<organism evidence="4 5">
    <name type="scientific">Oryzias latipes</name>
    <name type="common">Japanese rice fish</name>
    <name type="synonym">Japanese killifish</name>
    <dbReference type="NCBI Taxonomy" id="8090"/>
    <lineage>
        <taxon>Eukaryota</taxon>
        <taxon>Metazoa</taxon>
        <taxon>Chordata</taxon>
        <taxon>Craniata</taxon>
        <taxon>Vertebrata</taxon>
        <taxon>Euteleostomi</taxon>
        <taxon>Actinopterygii</taxon>
        <taxon>Neopterygii</taxon>
        <taxon>Teleostei</taxon>
        <taxon>Neoteleostei</taxon>
        <taxon>Acanthomorphata</taxon>
        <taxon>Ovalentaria</taxon>
        <taxon>Atherinomorphae</taxon>
        <taxon>Beloniformes</taxon>
        <taxon>Adrianichthyidae</taxon>
        <taxon>Oryziinae</taxon>
        <taxon>Oryzias</taxon>
    </lineage>
</organism>
<evidence type="ECO:0000256" key="1">
    <source>
        <dbReference type="SAM" id="Phobius"/>
    </source>
</evidence>
<feature type="transmembrane region" description="Helical" evidence="1">
    <location>
        <begin position="107"/>
        <end position="124"/>
    </location>
</feature>
<accession>A0A3P9J5Q7</accession>
<name>A0A3P9J5Q7_ORYLA</name>
<protein>
    <recommendedName>
        <fullName evidence="3">Resistance to inhibitors of cholinesterase protein 3 N-terminal domain-containing protein</fullName>
    </recommendedName>
</protein>
<dbReference type="Ensembl" id="ENSORLT00015015118.1">
    <property type="protein sequence ID" value="ENSORLP00015027595.1"/>
    <property type="gene ID" value="ENSORLG00015009748.1"/>
</dbReference>
<proteinExistence type="predicted"/>
<evidence type="ECO:0000313" key="5">
    <source>
        <dbReference type="Proteomes" id="UP000265200"/>
    </source>
</evidence>
<reference evidence="4 5" key="2">
    <citation type="submission" date="2017-04" db="EMBL/GenBank/DDBJ databases">
        <title>CpG methylation of centromeres and impact of large insertions on vertebrate speciation.</title>
        <authorList>
            <person name="Ichikawa K."/>
            <person name="Yoshimura J."/>
            <person name="Morishita S."/>
        </authorList>
    </citation>
    <scope>NUCLEOTIDE SEQUENCE</scope>
    <source>
        <strain evidence="4 5">HSOK</strain>
    </source>
</reference>
<keyword evidence="1" id="KW-1133">Transmembrane helix</keyword>